<name>A0A264W313_9BACL</name>
<protein>
    <recommendedName>
        <fullName evidence="4">DUF4440 domain-containing protein</fullName>
    </recommendedName>
</protein>
<sequence>MRQLNLATILLGMSTLALALVSFNLYFSNKDTQEANERLEEQIERLEMDAGETEAIYSETEAFLDALFEGKALDYFTESYRTEVEGELTDEESMYEEEQSNAEELEIFNISVRPQEEGYKVYAIYRVTVAGVGEEQQRVMYLMSQIEWLQDDEWKVDSHDLEPLVSGESVEQAIGTE</sequence>
<feature type="coiled-coil region" evidence="1">
    <location>
        <begin position="29"/>
        <end position="56"/>
    </location>
</feature>
<dbReference type="EMBL" id="NOKQ01000216">
    <property type="protein sequence ID" value="OZS77998.1"/>
    <property type="molecule type" value="Genomic_DNA"/>
</dbReference>
<organism evidence="2 3">
    <name type="scientific">Tetzosporium hominis</name>
    <dbReference type="NCBI Taxonomy" id="2020506"/>
    <lineage>
        <taxon>Bacteria</taxon>
        <taxon>Bacillati</taxon>
        <taxon>Bacillota</taxon>
        <taxon>Bacilli</taxon>
        <taxon>Bacillales</taxon>
        <taxon>Caryophanaceae</taxon>
        <taxon>Tetzosporium</taxon>
    </lineage>
</organism>
<dbReference type="Proteomes" id="UP000217065">
    <property type="component" value="Unassembled WGS sequence"/>
</dbReference>
<reference evidence="2 3" key="1">
    <citation type="submission" date="2017-07" db="EMBL/GenBank/DDBJ databases">
        <title>Tetzosporium hominis gen.nov. sp.nov.</title>
        <authorList>
            <person name="Tetz G."/>
            <person name="Tetz V."/>
        </authorList>
    </citation>
    <scope>NUCLEOTIDE SEQUENCE [LARGE SCALE GENOMIC DNA]</scope>
    <source>
        <strain evidence="2 3">VT-49</strain>
    </source>
</reference>
<accession>A0A264W313</accession>
<keyword evidence="1" id="KW-0175">Coiled coil</keyword>
<comment type="caution">
    <text evidence="2">The sequence shown here is derived from an EMBL/GenBank/DDBJ whole genome shotgun (WGS) entry which is preliminary data.</text>
</comment>
<evidence type="ECO:0000256" key="1">
    <source>
        <dbReference type="SAM" id="Coils"/>
    </source>
</evidence>
<dbReference type="AlphaFoldDB" id="A0A264W313"/>
<dbReference type="RefSeq" id="WP_094942945.1">
    <property type="nucleotide sequence ID" value="NZ_NOKQ01000216.1"/>
</dbReference>
<evidence type="ECO:0008006" key="4">
    <source>
        <dbReference type="Google" id="ProtNLM"/>
    </source>
</evidence>
<evidence type="ECO:0000313" key="2">
    <source>
        <dbReference type="EMBL" id="OZS77998.1"/>
    </source>
</evidence>
<evidence type="ECO:0000313" key="3">
    <source>
        <dbReference type="Proteomes" id="UP000217065"/>
    </source>
</evidence>
<keyword evidence="3" id="KW-1185">Reference proteome</keyword>
<dbReference type="OrthoDB" id="2450521at2"/>
<proteinExistence type="predicted"/>
<gene>
    <name evidence="2" type="ORF">CF394_08440</name>
</gene>